<evidence type="ECO:0000313" key="1">
    <source>
        <dbReference type="EMBL" id="CAI9742131.1"/>
    </source>
</evidence>
<protein>
    <submittedName>
        <fullName evidence="1">Uncharacterized protein</fullName>
    </submittedName>
</protein>
<keyword evidence="2" id="KW-1185">Reference proteome</keyword>
<dbReference type="Proteomes" id="UP001162480">
    <property type="component" value="Chromosome 27"/>
</dbReference>
<proteinExistence type="predicted"/>
<gene>
    <name evidence="1" type="ORF">OCTVUL_1B030907</name>
</gene>
<evidence type="ECO:0000313" key="2">
    <source>
        <dbReference type="Proteomes" id="UP001162480"/>
    </source>
</evidence>
<dbReference type="AlphaFoldDB" id="A0AA36FK91"/>
<organism evidence="1 2">
    <name type="scientific">Octopus vulgaris</name>
    <name type="common">Common octopus</name>
    <dbReference type="NCBI Taxonomy" id="6645"/>
    <lineage>
        <taxon>Eukaryota</taxon>
        <taxon>Metazoa</taxon>
        <taxon>Spiralia</taxon>
        <taxon>Lophotrochozoa</taxon>
        <taxon>Mollusca</taxon>
        <taxon>Cephalopoda</taxon>
        <taxon>Coleoidea</taxon>
        <taxon>Octopodiformes</taxon>
        <taxon>Octopoda</taxon>
        <taxon>Incirrata</taxon>
        <taxon>Octopodidae</taxon>
        <taxon>Octopus</taxon>
    </lineage>
</organism>
<name>A0AA36FK91_OCTVU</name>
<sequence length="109" mass="11456">MVRLGSGKPGGCTRLQSDLAVFLQLDALPVTKPDPLSSYHCLGSVFHASTGWTVRPGSGRAEGCTSLQSDLAVFLQLDALPNANHSVSVVGAFYVPPAQGPGECHLYLF</sequence>
<accession>A0AA36FK91</accession>
<reference evidence="1" key="1">
    <citation type="submission" date="2023-08" db="EMBL/GenBank/DDBJ databases">
        <authorList>
            <person name="Alioto T."/>
            <person name="Alioto T."/>
            <person name="Gomez Garrido J."/>
        </authorList>
    </citation>
    <scope>NUCLEOTIDE SEQUENCE</scope>
</reference>
<dbReference type="EMBL" id="OX597840">
    <property type="protein sequence ID" value="CAI9742131.1"/>
    <property type="molecule type" value="Genomic_DNA"/>
</dbReference>